<dbReference type="PANTHER" id="PTHR42914">
    <property type="entry name" value="7-CYANO-7-DEAZAGUANINE SYNTHASE"/>
    <property type="match status" value="1"/>
</dbReference>
<keyword evidence="2" id="KW-0436">Ligase</keyword>
<evidence type="ECO:0000256" key="4">
    <source>
        <dbReference type="ARBA" id="ARBA00022741"/>
    </source>
</evidence>
<comment type="pathway">
    <text evidence="1">Purine metabolism; 7-cyano-7-deazaguanine biosynthesis.</text>
</comment>
<name>A0A370KZH7_9HYPH</name>
<protein>
    <recommendedName>
        <fullName evidence="9">7-cyano-7-deazaguanine synthase</fullName>
        <ecNumber evidence="9">6.3.4.20</ecNumber>
    </recommendedName>
</protein>
<evidence type="ECO:0000313" key="12">
    <source>
        <dbReference type="Proteomes" id="UP000255207"/>
    </source>
</evidence>
<evidence type="ECO:0000256" key="3">
    <source>
        <dbReference type="ARBA" id="ARBA00022723"/>
    </source>
</evidence>
<dbReference type="EC" id="6.3.4.20" evidence="9"/>
<comment type="catalytic activity">
    <reaction evidence="10">
        <text>7-carboxy-7-carbaguanine + NH4(+) + 2 ATP = 7-cyano-7-carbaguanine + 2 AMP + 2 diphosphate + 2 H(+)</text>
        <dbReference type="Rhea" id="RHEA:27982"/>
        <dbReference type="ChEBI" id="CHEBI:15378"/>
        <dbReference type="ChEBI" id="CHEBI:28938"/>
        <dbReference type="ChEBI" id="CHEBI:30616"/>
        <dbReference type="ChEBI" id="CHEBI:33019"/>
        <dbReference type="ChEBI" id="CHEBI:45075"/>
        <dbReference type="ChEBI" id="CHEBI:61036"/>
        <dbReference type="ChEBI" id="CHEBI:456215"/>
        <dbReference type="EC" id="6.3.4.20"/>
    </reaction>
</comment>
<evidence type="ECO:0000256" key="10">
    <source>
        <dbReference type="ARBA" id="ARBA00047890"/>
    </source>
</evidence>
<gene>
    <name evidence="11" type="ORF">DWE98_25195</name>
</gene>
<comment type="similarity">
    <text evidence="8">Belongs to the QueC family.</text>
</comment>
<dbReference type="SUPFAM" id="SSF52402">
    <property type="entry name" value="Adenine nucleotide alpha hydrolases-like"/>
    <property type="match status" value="1"/>
</dbReference>
<keyword evidence="7" id="KW-0067">ATP-binding</keyword>
<dbReference type="Gene3D" id="3.40.50.620">
    <property type="entry name" value="HUPs"/>
    <property type="match status" value="1"/>
</dbReference>
<dbReference type="GO" id="GO:0005524">
    <property type="term" value="F:ATP binding"/>
    <property type="evidence" value="ECO:0007669"/>
    <property type="project" value="UniProtKB-KW"/>
</dbReference>
<accession>A0A370KZH7</accession>
<dbReference type="InterPro" id="IPR018317">
    <property type="entry name" value="QueC"/>
</dbReference>
<evidence type="ECO:0000256" key="7">
    <source>
        <dbReference type="ARBA" id="ARBA00022840"/>
    </source>
</evidence>
<evidence type="ECO:0000256" key="2">
    <source>
        <dbReference type="ARBA" id="ARBA00022598"/>
    </source>
</evidence>
<dbReference type="GO" id="GO:0008616">
    <property type="term" value="P:tRNA queuosine(34) biosynthetic process"/>
    <property type="evidence" value="ECO:0007669"/>
    <property type="project" value="UniProtKB-KW"/>
</dbReference>
<dbReference type="RefSeq" id="WP_114832072.1">
    <property type="nucleotide sequence ID" value="NZ_QQTO01000027.1"/>
</dbReference>
<evidence type="ECO:0000313" key="11">
    <source>
        <dbReference type="EMBL" id="RDJ20266.1"/>
    </source>
</evidence>
<reference evidence="12" key="1">
    <citation type="submission" date="2018-07" db="EMBL/GenBank/DDBJ databases">
        <authorList>
            <person name="Safronova V.I."/>
            <person name="Chirak E.R."/>
            <person name="Sazanova A.L."/>
        </authorList>
    </citation>
    <scope>NUCLEOTIDE SEQUENCE [LARGE SCALE GENOMIC DNA]</scope>
    <source>
        <strain evidence="12">RCAM04685</strain>
    </source>
</reference>
<dbReference type="PANTHER" id="PTHR42914:SF1">
    <property type="entry name" value="7-CYANO-7-DEAZAGUANINE SYNTHASE"/>
    <property type="match status" value="1"/>
</dbReference>
<dbReference type="GO" id="GO:0016874">
    <property type="term" value="F:ligase activity"/>
    <property type="evidence" value="ECO:0007669"/>
    <property type="project" value="UniProtKB-KW"/>
</dbReference>
<keyword evidence="3" id="KW-0479">Metal-binding</keyword>
<dbReference type="Pfam" id="PF06508">
    <property type="entry name" value="QueC"/>
    <property type="match status" value="1"/>
</dbReference>
<organism evidence="11 12">
    <name type="scientific">Bosea caraganae</name>
    <dbReference type="NCBI Taxonomy" id="2763117"/>
    <lineage>
        <taxon>Bacteria</taxon>
        <taxon>Pseudomonadati</taxon>
        <taxon>Pseudomonadota</taxon>
        <taxon>Alphaproteobacteria</taxon>
        <taxon>Hyphomicrobiales</taxon>
        <taxon>Boseaceae</taxon>
        <taxon>Bosea</taxon>
    </lineage>
</organism>
<keyword evidence="6" id="KW-0862">Zinc</keyword>
<dbReference type="AlphaFoldDB" id="A0A370KZH7"/>
<dbReference type="EMBL" id="QQTP01000020">
    <property type="protein sequence ID" value="RDJ20266.1"/>
    <property type="molecule type" value="Genomic_DNA"/>
</dbReference>
<sequence length="204" mass="21891">MKALLMSGGLDSAALAWMHRPDLCVTVDYGQRSAEGECVASKALCDQMGLQHLVLAIDHSSIGSGDMSNAAPYKDAQAPEFWPYRNQCLITLAAMALVGRGLEELMIGIVSTDLHADGSVEFVKAMDRLLQLQEGSVRLVAPALEMTGAELLRRSGFPYDLIGLTFSCHTHRYACGQCGGCAKHRVTVDEVYGMVKSAIGVGEL</sequence>
<evidence type="ECO:0000256" key="9">
    <source>
        <dbReference type="ARBA" id="ARBA00039149"/>
    </source>
</evidence>
<evidence type="ECO:0000256" key="8">
    <source>
        <dbReference type="ARBA" id="ARBA00037993"/>
    </source>
</evidence>
<evidence type="ECO:0000256" key="5">
    <source>
        <dbReference type="ARBA" id="ARBA00022785"/>
    </source>
</evidence>
<dbReference type="OrthoDB" id="1426978at2"/>
<keyword evidence="4" id="KW-0547">Nucleotide-binding</keyword>
<proteinExistence type="inferred from homology"/>
<dbReference type="GO" id="GO:0046872">
    <property type="term" value="F:metal ion binding"/>
    <property type="evidence" value="ECO:0007669"/>
    <property type="project" value="UniProtKB-KW"/>
</dbReference>
<evidence type="ECO:0000256" key="1">
    <source>
        <dbReference type="ARBA" id="ARBA00005061"/>
    </source>
</evidence>
<dbReference type="Proteomes" id="UP000255207">
    <property type="component" value="Unassembled WGS sequence"/>
</dbReference>
<comment type="caution">
    <text evidence="11">The sequence shown here is derived from an EMBL/GenBank/DDBJ whole genome shotgun (WGS) entry which is preliminary data.</text>
</comment>
<keyword evidence="5" id="KW-0671">Queuosine biosynthesis</keyword>
<keyword evidence="12" id="KW-1185">Reference proteome</keyword>
<evidence type="ECO:0000256" key="6">
    <source>
        <dbReference type="ARBA" id="ARBA00022833"/>
    </source>
</evidence>
<dbReference type="InterPro" id="IPR014729">
    <property type="entry name" value="Rossmann-like_a/b/a_fold"/>
</dbReference>